<accession>A0ABY8TTY6</accession>
<keyword evidence="1" id="KW-0472">Membrane</keyword>
<proteinExistence type="predicted"/>
<organism evidence="2 3">
    <name type="scientific">Tetradesmus obliquus</name>
    <name type="common">Green alga</name>
    <name type="synonym">Acutodesmus obliquus</name>
    <dbReference type="NCBI Taxonomy" id="3088"/>
    <lineage>
        <taxon>Eukaryota</taxon>
        <taxon>Viridiplantae</taxon>
        <taxon>Chlorophyta</taxon>
        <taxon>core chlorophytes</taxon>
        <taxon>Chlorophyceae</taxon>
        <taxon>CS clade</taxon>
        <taxon>Sphaeropleales</taxon>
        <taxon>Scenedesmaceae</taxon>
        <taxon>Tetradesmus</taxon>
    </lineage>
</organism>
<sequence>MDAAKDEVCTICNRQGYPVPQNLPGQIRKWWGRAQAEGAVNTHYHLAGHPEKISQQQVQFCLKKKTELLGWKSHGRADPYPSIEVLAESRPAVQQVLDDTGITMKTLVNRMKQLRPGLKRVRLRAMKKLTPKVKENRLKRCRELVDYTDAELQRVVWIDAKSMPMLVSNEWGWVDTHDEDTTLQLRKVQTRKAKSIMLNYYIAVCGLAGAVLLYFYTGTTGTHQGGRKLQGTSQHIVKPAVRAATPSSSSLSAALVMWWLPLFA</sequence>
<dbReference type="Proteomes" id="UP001244341">
    <property type="component" value="Chromosome 3b"/>
</dbReference>
<keyword evidence="1" id="KW-0812">Transmembrane</keyword>
<evidence type="ECO:0000313" key="2">
    <source>
        <dbReference type="EMBL" id="WIA12349.1"/>
    </source>
</evidence>
<dbReference type="Gene3D" id="3.30.420.10">
    <property type="entry name" value="Ribonuclease H-like superfamily/Ribonuclease H"/>
    <property type="match status" value="1"/>
</dbReference>
<keyword evidence="3" id="KW-1185">Reference proteome</keyword>
<evidence type="ECO:0000313" key="3">
    <source>
        <dbReference type="Proteomes" id="UP001244341"/>
    </source>
</evidence>
<dbReference type="EMBL" id="CP126210">
    <property type="protein sequence ID" value="WIA12349.1"/>
    <property type="molecule type" value="Genomic_DNA"/>
</dbReference>
<dbReference type="InterPro" id="IPR036397">
    <property type="entry name" value="RNaseH_sf"/>
</dbReference>
<evidence type="ECO:0000256" key="1">
    <source>
        <dbReference type="SAM" id="Phobius"/>
    </source>
</evidence>
<reference evidence="2 3" key="1">
    <citation type="submission" date="2023-05" db="EMBL/GenBank/DDBJ databases">
        <title>A 100% complete, gapless, phased diploid assembly of the Scenedesmus obliquus UTEX 3031 genome.</title>
        <authorList>
            <person name="Biondi T.C."/>
            <person name="Hanschen E.R."/>
            <person name="Kwon T."/>
            <person name="Eng W."/>
            <person name="Kruse C.P.S."/>
            <person name="Koehler S.I."/>
            <person name="Kunde Y."/>
            <person name="Gleasner C.D."/>
            <person name="You Mak K.T."/>
            <person name="Polle J."/>
            <person name="Hovde B.T."/>
            <person name="Starkenburg S.R."/>
        </authorList>
    </citation>
    <scope>NUCLEOTIDE SEQUENCE [LARGE SCALE GENOMIC DNA]</scope>
    <source>
        <strain evidence="2 3">DOE0152z</strain>
    </source>
</reference>
<gene>
    <name evidence="2" type="ORF">OEZ85_012400</name>
</gene>
<keyword evidence="1" id="KW-1133">Transmembrane helix</keyword>
<protein>
    <recommendedName>
        <fullName evidence="4">Transposase Tc1-like domain-containing protein</fullName>
    </recommendedName>
</protein>
<evidence type="ECO:0008006" key="4">
    <source>
        <dbReference type="Google" id="ProtNLM"/>
    </source>
</evidence>
<feature type="transmembrane region" description="Helical" evidence="1">
    <location>
        <begin position="196"/>
        <end position="216"/>
    </location>
</feature>
<name>A0ABY8TTY6_TETOB</name>